<dbReference type="Proteomes" id="UP000232003">
    <property type="component" value="Plasmid pNFSY05"/>
</dbReference>
<name>A0A2K8T8A2_9NOSO</name>
<dbReference type="AlphaFoldDB" id="A0A2K8T8A2"/>
<proteinExistence type="predicted"/>
<accession>A0A2K8T8A2</accession>
<geneLocation type="plasmid" evidence="2">
    <name>pNFSY05</name>
</geneLocation>
<dbReference type="EMBL" id="CP024785">
    <property type="protein sequence ID" value="AUB36080.1"/>
    <property type="molecule type" value="Genomic_DNA"/>
</dbReference>
<evidence type="ECO:0000313" key="1">
    <source>
        <dbReference type="EMBL" id="AUB36080.1"/>
    </source>
</evidence>
<keyword evidence="3" id="KW-1185">Reference proteome</keyword>
<dbReference type="Proteomes" id="UP000232003">
    <property type="component" value="Chromosome"/>
</dbReference>
<dbReference type="EMBL" id="CP024790">
    <property type="protein sequence ID" value="AUB43315.1"/>
    <property type="molecule type" value="Genomic_DNA"/>
</dbReference>
<keyword evidence="2" id="KW-0614">Plasmid</keyword>
<organism evidence="2 3">
    <name type="scientific">Nostoc flagelliforme CCNUN1</name>
    <dbReference type="NCBI Taxonomy" id="2038116"/>
    <lineage>
        <taxon>Bacteria</taxon>
        <taxon>Bacillati</taxon>
        <taxon>Cyanobacteriota</taxon>
        <taxon>Cyanophyceae</taxon>
        <taxon>Nostocales</taxon>
        <taxon>Nostocaceae</taxon>
        <taxon>Nostoc</taxon>
    </lineage>
</organism>
<gene>
    <name evidence="1" type="ORF">COO91_01979</name>
    <name evidence="2" type="ORF">COO91_09490</name>
</gene>
<dbReference type="KEGG" id="nfl:COO91_01979"/>
<dbReference type="KEGG" id="nfl:COO91_09490"/>
<geneLocation type="plasmid" evidence="3">
    <name>pnfsy05</name>
</geneLocation>
<reference evidence="2 3" key="1">
    <citation type="submission" date="2017-11" db="EMBL/GenBank/DDBJ databases">
        <title>Complete genome of a free-living desiccation-tolerant cyanobacterium and its photosynthetic adaptation to extreme terrestrial habitat.</title>
        <authorList>
            <person name="Shang J."/>
        </authorList>
    </citation>
    <scope>NUCLEOTIDE SEQUENCE [LARGE SCALE GENOMIC DNA]</scope>
    <source>
        <strain evidence="2 3">CCNUN1</strain>
        <plasmid evidence="2">pNFSY05</plasmid>
        <plasmid evidence="3">pnfsy05</plasmid>
    </source>
</reference>
<evidence type="ECO:0000313" key="3">
    <source>
        <dbReference type="Proteomes" id="UP000232003"/>
    </source>
</evidence>
<protein>
    <submittedName>
        <fullName evidence="2">Uncharacterized protein</fullName>
    </submittedName>
</protein>
<evidence type="ECO:0000313" key="2">
    <source>
        <dbReference type="EMBL" id="AUB43315.1"/>
    </source>
</evidence>
<sequence length="39" mass="4398">MVKSSWLNAIAIHSRGDRSKPEDKLFLGIIMIITMIVRG</sequence>